<dbReference type="EMBL" id="CDMY01000791">
    <property type="protein sequence ID" value="CEM33745.1"/>
    <property type="molecule type" value="Genomic_DNA"/>
</dbReference>
<evidence type="ECO:0000313" key="8">
    <source>
        <dbReference type="EMBL" id="CEM33745.1"/>
    </source>
</evidence>
<evidence type="ECO:0000313" key="9">
    <source>
        <dbReference type="Proteomes" id="UP000041254"/>
    </source>
</evidence>
<dbReference type="GO" id="GO:0005516">
    <property type="term" value="F:calmodulin binding"/>
    <property type="evidence" value="ECO:0007669"/>
    <property type="project" value="TreeGrafter"/>
</dbReference>
<reference evidence="8 9" key="1">
    <citation type="submission" date="2014-11" db="EMBL/GenBank/DDBJ databases">
        <authorList>
            <person name="Zhu J."/>
            <person name="Qi W."/>
            <person name="Song R."/>
        </authorList>
    </citation>
    <scope>NUCLEOTIDE SEQUENCE [LARGE SCALE GENOMIC DNA]</scope>
</reference>
<dbReference type="STRING" id="1169540.A0A0G4GTD3"/>
<dbReference type="Proteomes" id="UP000041254">
    <property type="component" value="Unassembled WGS sequence"/>
</dbReference>
<dbReference type="GO" id="GO:0005929">
    <property type="term" value="C:cilium"/>
    <property type="evidence" value="ECO:0007669"/>
    <property type="project" value="UniProtKB-SubCell"/>
</dbReference>
<dbReference type="OMA" id="HRVIYIA"/>
<dbReference type="PANTHER" id="PTHR21490">
    <property type="entry name" value="ENKURIN-RELATED"/>
    <property type="match status" value="1"/>
</dbReference>
<evidence type="ECO:0000256" key="5">
    <source>
        <dbReference type="ARBA" id="ARBA00023273"/>
    </source>
</evidence>
<organism evidence="8 9">
    <name type="scientific">Vitrella brassicaformis (strain CCMP3155)</name>
    <dbReference type="NCBI Taxonomy" id="1169540"/>
    <lineage>
        <taxon>Eukaryota</taxon>
        <taxon>Sar</taxon>
        <taxon>Alveolata</taxon>
        <taxon>Colpodellida</taxon>
        <taxon>Vitrellaceae</taxon>
        <taxon>Vitrella</taxon>
    </lineage>
</organism>
<feature type="region of interest" description="Disordered" evidence="6">
    <location>
        <begin position="43"/>
        <end position="83"/>
    </location>
</feature>
<keyword evidence="3" id="KW-0963">Cytoplasm</keyword>
<dbReference type="OrthoDB" id="2123594at2759"/>
<feature type="domain" description="Enkurin" evidence="7">
    <location>
        <begin position="186"/>
        <end position="280"/>
    </location>
</feature>
<keyword evidence="5" id="KW-0966">Cell projection</keyword>
<dbReference type="Pfam" id="PF13864">
    <property type="entry name" value="Enkurin"/>
    <property type="match status" value="1"/>
</dbReference>
<proteinExistence type="predicted"/>
<evidence type="ECO:0000256" key="2">
    <source>
        <dbReference type="ARBA" id="ARBA00004245"/>
    </source>
</evidence>
<dbReference type="PROSITE" id="PS51665">
    <property type="entry name" value="ENKURIN"/>
    <property type="match status" value="1"/>
</dbReference>
<dbReference type="GO" id="GO:0005856">
    <property type="term" value="C:cytoskeleton"/>
    <property type="evidence" value="ECO:0007669"/>
    <property type="project" value="UniProtKB-SubCell"/>
</dbReference>
<evidence type="ECO:0000256" key="1">
    <source>
        <dbReference type="ARBA" id="ARBA00004138"/>
    </source>
</evidence>
<dbReference type="InParanoid" id="A0A0G4GTD3"/>
<dbReference type="InterPro" id="IPR027012">
    <property type="entry name" value="Enkurin_dom"/>
</dbReference>
<feature type="region of interest" description="Disordered" evidence="6">
    <location>
        <begin position="102"/>
        <end position="134"/>
    </location>
</feature>
<keyword evidence="4" id="KW-0206">Cytoskeleton</keyword>
<evidence type="ECO:0000256" key="4">
    <source>
        <dbReference type="ARBA" id="ARBA00023212"/>
    </source>
</evidence>
<evidence type="ECO:0000256" key="3">
    <source>
        <dbReference type="ARBA" id="ARBA00022490"/>
    </source>
</evidence>
<evidence type="ECO:0000259" key="7">
    <source>
        <dbReference type="PROSITE" id="PS51665"/>
    </source>
</evidence>
<dbReference type="FunCoup" id="A0A0G4GTD3">
    <property type="interactions" value="8"/>
</dbReference>
<gene>
    <name evidence="8" type="ORF">Vbra_18644</name>
</gene>
<evidence type="ECO:0000256" key="6">
    <source>
        <dbReference type="SAM" id="MobiDB-lite"/>
    </source>
</evidence>
<keyword evidence="9" id="KW-1185">Reference proteome</keyword>
<dbReference type="AlphaFoldDB" id="A0A0G4GTD3"/>
<feature type="compositionally biased region" description="Polar residues" evidence="6">
    <location>
        <begin position="43"/>
        <end position="53"/>
    </location>
</feature>
<dbReference type="PhylomeDB" id="A0A0G4GTD3"/>
<dbReference type="InterPro" id="IPR052102">
    <property type="entry name" value="Enkurin_domain-protein"/>
</dbReference>
<accession>A0A0G4GTD3</accession>
<comment type="subcellular location">
    <subcellularLocation>
        <location evidence="1">Cell projection</location>
        <location evidence="1">Cilium</location>
    </subcellularLocation>
    <subcellularLocation>
        <location evidence="2">Cytoplasm</location>
        <location evidence="2">Cytoskeleton</location>
    </subcellularLocation>
</comment>
<dbReference type="PANTHER" id="PTHR21490:SF0">
    <property type="entry name" value="ENKURIN"/>
    <property type="match status" value="1"/>
</dbReference>
<protein>
    <recommendedName>
        <fullName evidence="7">Enkurin domain-containing protein</fullName>
    </recommendedName>
</protein>
<name>A0A0G4GTD3_VITBC</name>
<dbReference type="VEuPathDB" id="CryptoDB:Vbra_18644"/>
<sequence length="283" mass="31930">MEGAAPYEEESIYKIIPAEVPPPVKPPVYRSKHSPFTCPTASTFGLAQTSKPGVNNLGGSIEEPAGSNHHFSKGGATFGKSPGLSRPDQYAFLKKQTHAKPIAPLRSLKETAPEKLQPSQLKKKLRPPVPAANDKPVMNLVSDKNFITANAVDVILAPPRRRLPPTQDFLKKADYGMTPDYLHKVKQDIANEYEYVRKLHEEELESRNQQLRLMGEEEKEALIRGFKAKWEQVNREYQAMSHQTKLDTVGKIKRKEHFESLLGQIEKDLEKLNRKHIFVDATC</sequence>